<protein>
    <submittedName>
        <fullName evidence="1">Uncharacterized protein</fullName>
    </submittedName>
</protein>
<sequence>MYPGRRPARHCGLRAPHEFNTHQNPNVVTAGLPSRNSTLILVGKVDYSVQERQHANRCSWSGQIYPPPLLSTRELQRSPRNCACDAAGTQDA</sequence>
<reference evidence="1" key="1">
    <citation type="submission" date="2022-05" db="EMBL/GenBank/DDBJ databases">
        <authorList>
            <person name="Okamura Y."/>
        </authorList>
    </citation>
    <scope>NUCLEOTIDE SEQUENCE</scope>
</reference>
<name>A0A9P0SUT6_PIEBR</name>
<comment type="caution">
    <text evidence="1">The sequence shown here is derived from an EMBL/GenBank/DDBJ whole genome shotgun (WGS) entry which is preliminary data.</text>
</comment>
<dbReference type="EMBL" id="CALOZG010000002">
    <property type="protein sequence ID" value="CAH3947943.1"/>
    <property type="molecule type" value="Genomic_DNA"/>
</dbReference>
<dbReference type="AlphaFoldDB" id="A0A9P0SUT6"/>
<dbReference type="Proteomes" id="UP001152562">
    <property type="component" value="Unassembled WGS sequence"/>
</dbReference>
<gene>
    <name evidence="1" type="ORF">PIBRA_LOCUS1412</name>
</gene>
<proteinExistence type="predicted"/>
<evidence type="ECO:0000313" key="2">
    <source>
        <dbReference type="Proteomes" id="UP001152562"/>
    </source>
</evidence>
<keyword evidence="2" id="KW-1185">Reference proteome</keyword>
<organism evidence="1 2">
    <name type="scientific">Pieris brassicae</name>
    <name type="common">White butterfly</name>
    <name type="synonym">Large white butterfly</name>
    <dbReference type="NCBI Taxonomy" id="7116"/>
    <lineage>
        <taxon>Eukaryota</taxon>
        <taxon>Metazoa</taxon>
        <taxon>Ecdysozoa</taxon>
        <taxon>Arthropoda</taxon>
        <taxon>Hexapoda</taxon>
        <taxon>Insecta</taxon>
        <taxon>Pterygota</taxon>
        <taxon>Neoptera</taxon>
        <taxon>Endopterygota</taxon>
        <taxon>Lepidoptera</taxon>
        <taxon>Glossata</taxon>
        <taxon>Ditrysia</taxon>
        <taxon>Papilionoidea</taxon>
        <taxon>Pieridae</taxon>
        <taxon>Pierinae</taxon>
        <taxon>Pieris</taxon>
    </lineage>
</organism>
<accession>A0A9P0SUT6</accession>
<evidence type="ECO:0000313" key="1">
    <source>
        <dbReference type="EMBL" id="CAH3947943.1"/>
    </source>
</evidence>